<feature type="region of interest" description="Disordered" evidence="3">
    <location>
        <begin position="655"/>
        <end position="681"/>
    </location>
</feature>
<reference evidence="4 5" key="1">
    <citation type="submission" date="2017-09" db="EMBL/GenBank/DDBJ databases">
        <authorList>
            <person name="Ehlers B."/>
            <person name="Leendertz F.H."/>
        </authorList>
    </citation>
    <scope>NUCLEOTIDE SEQUENCE [LARGE SCALE GENOMIC DNA]</scope>
    <source>
        <strain evidence="4 5">CGMCC 1.12662</strain>
    </source>
</reference>
<protein>
    <submittedName>
        <fullName evidence="4">Ca2+-binding protein, RTX toxin-related</fullName>
    </submittedName>
</protein>
<evidence type="ECO:0000256" key="3">
    <source>
        <dbReference type="SAM" id="MobiDB-lite"/>
    </source>
</evidence>
<keyword evidence="2" id="KW-0964">Secreted</keyword>
<comment type="subcellular location">
    <subcellularLocation>
        <location evidence="1">Secreted</location>
    </subcellularLocation>
</comment>
<dbReference type="RefSeq" id="WP_280522806.1">
    <property type="nucleotide sequence ID" value="NZ_OBEA01000005.1"/>
</dbReference>
<dbReference type="InterPro" id="IPR018511">
    <property type="entry name" value="Hemolysin-typ_Ca-bd_CS"/>
</dbReference>
<feature type="non-terminal residue" evidence="4">
    <location>
        <position position="1"/>
    </location>
</feature>
<proteinExistence type="predicted"/>
<evidence type="ECO:0000256" key="1">
    <source>
        <dbReference type="ARBA" id="ARBA00004613"/>
    </source>
</evidence>
<dbReference type="Gene3D" id="2.150.10.10">
    <property type="entry name" value="Serralysin-like metalloprotease, C-terminal"/>
    <property type="match status" value="1"/>
</dbReference>
<dbReference type="InterPro" id="IPR011049">
    <property type="entry name" value="Serralysin-like_metalloprot_C"/>
</dbReference>
<feature type="compositionally biased region" description="Low complexity" evidence="3">
    <location>
        <begin position="618"/>
        <end position="628"/>
    </location>
</feature>
<dbReference type="SUPFAM" id="SSF51120">
    <property type="entry name" value="beta-Roll"/>
    <property type="match status" value="1"/>
</dbReference>
<dbReference type="PROSITE" id="PS00330">
    <property type="entry name" value="HEMOLYSIN_CALCIUM"/>
    <property type="match status" value="1"/>
</dbReference>
<organism evidence="4 5">
    <name type="scientific">Pseudooceanicola antarcticus</name>
    <dbReference type="NCBI Taxonomy" id="1247613"/>
    <lineage>
        <taxon>Bacteria</taxon>
        <taxon>Pseudomonadati</taxon>
        <taxon>Pseudomonadota</taxon>
        <taxon>Alphaproteobacteria</taxon>
        <taxon>Rhodobacterales</taxon>
        <taxon>Paracoccaceae</taxon>
        <taxon>Pseudooceanicola</taxon>
    </lineage>
</organism>
<feature type="region of interest" description="Disordered" evidence="3">
    <location>
        <begin position="604"/>
        <end position="641"/>
    </location>
</feature>
<dbReference type="Pfam" id="PF00353">
    <property type="entry name" value="HemolysinCabind"/>
    <property type="match status" value="7"/>
</dbReference>
<name>A0A285J3Y6_9RHOB</name>
<evidence type="ECO:0000313" key="4">
    <source>
        <dbReference type="EMBL" id="SNY54984.1"/>
    </source>
</evidence>
<dbReference type="InterPro" id="IPR001343">
    <property type="entry name" value="Hemolysn_Ca-bd"/>
</dbReference>
<evidence type="ECO:0000313" key="5">
    <source>
        <dbReference type="Proteomes" id="UP000231655"/>
    </source>
</evidence>
<dbReference type="GO" id="GO:0005576">
    <property type="term" value="C:extracellular region"/>
    <property type="evidence" value="ECO:0007669"/>
    <property type="project" value="UniProtKB-SubCell"/>
</dbReference>
<gene>
    <name evidence="4" type="ORF">SAMN06297129_2971</name>
</gene>
<dbReference type="PRINTS" id="PR00313">
    <property type="entry name" value="CABNDNGRPT"/>
</dbReference>
<dbReference type="PANTHER" id="PTHR38340">
    <property type="entry name" value="S-LAYER PROTEIN"/>
    <property type="match status" value="1"/>
</dbReference>
<dbReference type="AlphaFoldDB" id="A0A285J3Y6"/>
<dbReference type="GO" id="GO:0005509">
    <property type="term" value="F:calcium ion binding"/>
    <property type="evidence" value="ECO:0007669"/>
    <property type="project" value="InterPro"/>
</dbReference>
<accession>A0A285J3Y6</accession>
<dbReference type="InterPro" id="IPR050557">
    <property type="entry name" value="RTX_toxin/Mannuronan_C5-epim"/>
</dbReference>
<evidence type="ECO:0000256" key="2">
    <source>
        <dbReference type="ARBA" id="ARBA00022525"/>
    </source>
</evidence>
<dbReference type="EMBL" id="OBEA01000005">
    <property type="protein sequence ID" value="SNY54984.1"/>
    <property type="molecule type" value="Genomic_DNA"/>
</dbReference>
<dbReference type="Proteomes" id="UP000231655">
    <property type="component" value="Unassembled WGS sequence"/>
</dbReference>
<dbReference type="PANTHER" id="PTHR38340:SF1">
    <property type="entry name" value="S-LAYER PROTEIN"/>
    <property type="match status" value="1"/>
</dbReference>
<sequence length="681" mass="69555">GHGGGVVLGDNGQIQQTDAMDFTRIETANSTVGGADSIDAGSGDMVVLGGRDADEIRIGDGSHSIAGDLAELDFTAGVRTDFNALTNDPVVGGDDVIDLGHGLQWIIAGEGADDVTAKDGGGVVLGDSGRIQQTSGKLMTRVESFEHALGGADEIDLGSGDAVVFGGRDSDTIRVGSGDHVIAGDFAELDYTNGARTDFNALNDLPEAGAGDEIEAGQGSNWVIAGQGADTVALGPGGAVVLGDNGRIQATSAGALTRIETANSEVGGDDSITVGDGDVVAFGGFGDDTITTANGDDVIAGDMAELDYVDGIRSVFASVIEDPAFGGDDLVLTGEGDDWVILGEGDDTVSSDAGLNLAIGDAGIIQADTSGAYYRAENNQFATGGDDTFYGGRNRDIQIGGAGRDYLDGMSGHDYIAGDGGLIHVDPIDGTYEITFESTEIEVGDDDTLIGGEGQDVLLGGIGNDSFDLNIADDIVAGEFARVRMRPDPNSSEPDKEVLTSFLTPAVRDIDLLAQITLGVNFSSGKTEVEVVSGSDPVGEAAAVPSVSQMLAEMRVDLVLNEDEVGENEDLAALLEVFDEPEEAVPGMTGFTYMLTEAPLLGQEAQTPEDEEAPADDGTPPETGGEAPPLEDARAVPFGEGSDTALGWALAAGEKVANTSGAEAPSWKITGWRFGKGGDAA</sequence>